<organism evidence="2 3">
    <name type="scientific">Streptomyces fuscichromogenes</name>
    <dbReference type="NCBI Taxonomy" id="1324013"/>
    <lineage>
        <taxon>Bacteria</taxon>
        <taxon>Bacillati</taxon>
        <taxon>Actinomycetota</taxon>
        <taxon>Actinomycetes</taxon>
        <taxon>Kitasatosporales</taxon>
        <taxon>Streptomycetaceae</taxon>
        <taxon>Streptomyces</taxon>
    </lineage>
</organism>
<gene>
    <name evidence="2" type="ORF">GCM10011578_061040</name>
</gene>
<protein>
    <submittedName>
        <fullName evidence="2">Uncharacterized protein</fullName>
    </submittedName>
</protein>
<reference evidence="2" key="2">
    <citation type="submission" date="2020-09" db="EMBL/GenBank/DDBJ databases">
        <authorList>
            <person name="Sun Q."/>
            <person name="Zhou Y."/>
        </authorList>
    </citation>
    <scope>NUCLEOTIDE SEQUENCE</scope>
    <source>
        <strain evidence="2">CGMCC 4.7110</strain>
    </source>
</reference>
<evidence type="ECO:0000313" key="3">
    <source>
        <dbReference type="Proteomes" id="UP000653411"/>
    </source>
</evidence>
<evidence type="ECO:0000313" key="2">
    <source>
        <dbReference type="EMBL" id="GGN26439.1"/>
    </source>
</evidence>
<comment type="caution">
    <text evidence="2">The sequence shown here is derived from an EMBL/GenBank/DDBJ whole genome shotgun (WGS) entry which is preliminary data.</text>
</comment>
<proteinExistence type="predicted"/>
<dbReference type="AlphaFoldDB" id="A0A918CU81"/>
<accession>A0A918CU81</accession>
<dbReference type="Proteomes" id="UP000653411">
    <property type="component" value="Unassembled WGS sequence"/>
</dbReference>
<dbReference type="RefSeq" id="WP_189266063.1">
    <property type="nucleotide sequence ID" value="NZ_BMML01000015.1"/>
</dbReference>
<sequence length="70" mass="7897">MTTPREESGESGEDPAQAARRQAEERFIDDLLARGQAVPEGQEVPPDATHVVEHDKDGRRRLRRIRFTGT</sequence>
<feature type="region of interest" description="Disordered" evidence="1">
    <location>
        <begin position="1"/>
        <end position="23"/>
    </location>
</feature>
<reference evidence="2" key="1">
    <citation type="journal article" date="2014" name="Int. J. Syst. Evol. Microbiol.">
        <title>Complete genome sequence of Corynebacterium casei LMG S-19264T (=DSM 44701T), isolated from a smear-ripened cheese.</title>
        <authorList>
            <consortium name="US DOE Joint Genome Institute (JGI-PGF)"/>
            <person name="Walter F."/>
            <person name="Albersmeier A."/>
            <person name="Kalinowski J."/>
            <person name="Ruckert C."/>
        </authorList>
    </citation>
    <scope>NUCLEOTIDE SEQUENCE</scope>
    <source>
        <strain evidence="2">CGMCC 4.7110</strain>
    </source>
</reference>
<keyword evidence="3" id="KW-1185">Reference proteome</keyword>
<name>A0A918CU81_9ACTN</name>
<evidence type="ECO:0000256" key="1">
    <source>
        <dbReference type="SAM" id="MobiDB-lite"/>
    </source>
</evidence>
<feature type="region of interest" description="Disordered" evidence="1">
    <location>
        <begin position="38"/>
        <end position="57"/>
    </location>
</feature>
<dbReference type="EMBL" id="BMML01000015">
    <property type="protein sequence ID" value="GGN26439.1"/>
    <property type="molecule type" value="Genomic_DNA"/>
</dbReference>